<reference evidence="1 2" key="1">
    <citation type="submission" date="2023-01" db="EMBL/GenBank/DDBJ databases">
        <title>Analysis of 21 Apiospora genomes using comparative genomics revels a genus with tremendous synthesis potential of carbohydrate active enzymes and secondary metabolites.</title>
        <authorList>
            <person name="Sorensen T."/>
        </authorList>
    </citation>
    <scope>NUCLEOTIDE SEQUENCE [LARGE SCALE GENOMIC DNA]</scope>
    <source>
        <strain evidence="1 2">CBS 33761</strain>
    </source>
</reference>
<accession>A0ABR1SKA7</accession>
<sequence length="64" mass="7432">MIYAKLCYSPLLFRSPRKSNYVVVQGSKWCVDWTTGRMVRVLPPGYFDSEAAVTNWGQKDWVKT</sequence>
<proteinExistence type="predicted"/>
<evidence type="ECO:0000313" key="1">
    <source>
        <dbReference type="EMBL" id="KAK8034766.1"/>
    </source>
</evidence>
<organism evidence="1 2">
    <name type="scientific">Apiospora rasikravindrae</name>
    <dbReference type="NCBI Taxonomy" id="990691"/>
    <lineage>
        <taxon>Eukaryota</taxon>
        <taxon>Fungi</taxon>
        <taxon>Dikarya</taxon>
        <taxon>Ascomycota</taxon>
        <taxon>Pezizomycotina</taxon>
        <taxon>Sordariomycetes</taxon>
        <taxon>Xylariomycetidae</taxon>
        <taxon>Amphisphaeriales</taxon>
        <taxon>Apiosporaceae</taxon>
        <taxon>Apiospora</taxon>
    </lineage>
</organism>
<gene>
    <name evidence="1" type="ORF">PG993_009761</name>
</gene>
<dbReference type="Proteomes" id="UP001444661">
    <property type="component" value="Unassembled WGS sequence"/>
</dbReference>
<protein>
    <submittedName>
        <fullName evidence="1">PH domain-containing protein</fullName>
    </submittedName>
</protein>
<comment type="caution">
    <text evidence="1">The sequence shown here is derived from an EMBL/GenBank/DDBJ whole genome shotgun (WGS) entry which is preliminary data.</text>
</comment>
<keyword evidence="2" id="KW-1185">Reference proteome</keyword>
<dbReference type="EMBL" id="JAQQWK010000009">
    <property type="protein sequence ID" value="KAK8034766.1"/>
    <property type="molecule type" value="Genomic_DNA"/>
</dbReference>
<evidence type="ECO:0000313" key="2">
    <source>
        <dbReference type="Proteomes" id="UP001444661"/>
    </source>
</evidence>
<name>A0ABR1SKA7_9PEZI</name>